<evidence type="ECO:0000256" key="2">
    <source>
        <dbReference type="ARBA" id="ARBA00023002"/>
    </source>
</evidence>
<dbReference type="EMBL" id="JAULSW010000005">
    <property type="protein sequence ID" value="KAK3381172.1"/>
    <property type="molecule type" value="Genomic_DNA"/>
</dbReference>
<proteinExistence type="inferred from homology"/>
<dbReference type="InterPro" id="IPR020843">
    <property type="entry name" value="ER"/>
</dbReference>
<keyword evidence="5" id="KW-1185">Reference proteome</keyword>
<protein>
    <submittedName>
        <fullName evidence="4">Chaperonin 10-like protein</fullName>
    </submittedName>
</protein>
<dbReference type="InterPro" id="IPR013154">
    <property type="entry name" value="ADH-like_N"/>
</dbReference>
<dbReference type="Gene3D" id="3.40.50.720">
    <property type="entry name" value="NAD(P)-binding Rossmann-like Domain"/>
    <property type="match status" value="1"/>
</dbReference>
<comment type="caution">
    <text evidence="4">The sequence shown here is derived from an EMBL/GenBank/DDBJ whole genome shotgun (WGS) entry which is preliminary data.</text>
</comment>
<name>A0AAE0TVL2_9PEZI</name>
<dbReference type="SUPFAM" id="SSF50129">
    <property type="entry name" value="GroES-like"/>
    <property type="match status" value="1"/>
</dbReference>
<dbReference type="InterPro" id="IPR011032">
    <property type="entry name" value="GroES-like_sf"/>
</dbReference>
<evidence type="ECO:0000259" key="3">
    <source>
        <dbReference type="SMART" id="SM00829"/>
    </source>
</evidence>
<evidence type="ECO:0000313" key="5">
    <source>
        <dbReference type="Proteomes" id="UP001285441"/>
    </source>
</evidence>
<dbReference type="InterPro" id="IPR036291">
    <property type="entry name" value="NAD(P)-bd_dom_sf"/>
</dbReference>
<dbReference type="AlphaFoldDB" id="A0AAE0TVL2"/>
<reference evidence="4" key="1">
    <citation type="journal article" date="2023" name="Mol. Phylogenet. Evol.">
        <title>Genome-scale phylogeny and comparative genomics of the fungal order Sordariales.</title>
        <authorList>
            <person name="Hensen N."/>
            <person name="Bonometti L."/>
            <person name="Westerberg I."/>
            <person name="Brannstrom I.O."/>
            <person name="Guillou S."/>
            <person name="Cros-Aarteil S."/>
            <person name="Calhoun S."/>
            <person name="Haridas S."/>
            <person name="Kuo A."/>
            <person name="Mondo S."/>
            <person name="Pangilinan J."/>
            <person name="Riley R."/>
            <person name="LaButti K."/>
            <person name="Andreopoulos B."/>
            <person name="Lipzen A."/>
            <person name="Chen C."/>
            <person name="Yan M."/>
            <person name="Daum C."/>
            <person name="Ng V."/>
            <person name="Clum A."/>
            <person name="Steindorff A."/>
            <person name="Ohm R.A."/>
            <person name="Martin F."/>
            <person name="Silar P."/>
            <person name="Natvig D.O."/>
            <person name="Lalanne C."/>
            <person name="Gautier V."/>
            <person name="Ament-Velasquez S.L."/>
            <person name="Kruys A."/>
            <person name="Hutchinson M.I."/>
            <person name="Powell A.J."/>
            <person name="Barry K."/>
            <person name="Miller A.N."/>
            <person name="Grigoriev I.V."/>
            <person name="Debuchy R."/>
            <person name="Gladieux P."/>
            <person name="Hiltunen Thoren M."/>
            <person name="Johannesson H."/>
        </authorList>
    </citation>
    <scope>NUCLEOTIDE SEQUENCE</scope>
    <source>
        <strain evidence="4">CBS 232.78</strain>
    </source>
</reference>
<sequence length="364" mass="38733">MDPSSRIPETMLAVRAQGPNQLRLHPTTPVPRVRPGYMVIRVSAVALNPSDYKRLVVFKEDSLHTMGCDVAGRVVLVGEDVNGFGVGDRVAGLCYSMKPGDAECGAFGQYALLKGQLSMRIPEHVSDAEAATVAVGINFGGLGLYHSLGLPLPRLDLSGHSEIGPAVLIYGGATATGMMALQLARLSGCRVLATCSPKNFQLAKALGAHDVFDYHDARTCGPQIRQATDNKLLYALDCVAQGDSLRICADALTSAPGKARYTASLPVSSQAFPRAQDDVRHGWTSGYSAFGEGTHLTGPLGEANAKDLEFAARFWKLAAALLEQDRIRLGPFVHLRQGGLQGVPQGLQELKDGRVSAGKLVYVL</sequence>
<dbReference type="CDD" id="cd08249">
    <property type="entry name" value="enoyl_reductase_like"/>
    <property type="match status" value="1"/>
</dbReference>
<dbReference type="SMART" id="SM00829">
    <property type="entry name" value="PKS_ER"/>
    <property type="match status" value="1"/>
</dbReference>
<dbReference type="GO" id="GO:0016651">
    <property type="term" value="F:oxidoreductase activity, acting on NAD(P)H"/>
    <property type="evidence" value="ECO:0007669"/>
    <property type="project" value="InterPro"/>
</dbReference>
<gene>
    <name evidence="4" type="ORF">B0H63DRAFT_197387</name>
</gene>
<evidence type="ECO:0000313" key="4">
    <source>
        <dbReference type="EMBL" id="KAK3381172.1"/>
    </source>
</evidence>
<dbReference type="Pfam" id="PF00107">
    <property type="entry name" value="ADH_zinc_N"/>
    <property type="match status" value="1"/>
</dbReference>
<dbReference type="InterPro" id="IPR047122">
    <property type="entry name" value="Trans-enoyl_RdTase-like"/>
</dbReference>
<dbReference type="Pfam" id="PF08240">
    <property type="entry name" value="ADH_N"/>
    <property type="match status" value="1"/>
</dbReference>
<organism evidence="4 5">
    <name type="scientific">Podospora didyma</name>
    <dbReference type="NCBI Taxonomy" id="330526"/>
    <lineage>
        <taxon>Eukaryota</taxon>
        <taxon>Fungi</taxon>
        <taxon>Dikarya</taxon>
        <taxon>Ascomycota</taxon>
        <taxon>Pezizomycotina</taxon>
        <taxon>Sordariomycetes</taxon>
        <taxon>Sordariomycetidae</taxon>
        <taxon>Sordariales</taxon>
        <taxon>Podosporaceae</taxon>
        <taxon>Podospora</taxon>
    </lineage>
</organism>
<evidence type="ECO:0000256" key="1">
    <source>
        <dbReference type="ARBA" id="ARBA00008072"/>
    </source>
</evidence>
<comment type="similarity">
    <text evidence="1">Belongs to the zinc-containing alcohol dehydrogenase family.</text>
</comment>
<reference evidence="4" key="2">
    <citation type="submission" date="2023-06" db="EMBL/GenBank/DDBJ databases">
        <authorList>
            <consortium name="Lawrence Berkeley National Laboratory"/>
            <person name="Haridas S."/>
            <person name="Hensen N."/>
            <person name="Bonometti L."/>
            <person name="Westerberg I."/>
            <person name="Brannstrom I.O."/>
            <person name="Guillou S."/>
            <person name="Cros-Aarteil S."/>
            <person name="Calhoun S."/>
            <person name="Kuo A."/>
            <person name="Mondo S."/>
            <person name="Pangilinan J."/>
            <person name="Riley R."/>
            <person name="LaButti K."/>
            <person name="Andreopoulos B."/>
            <person name="Lipzen A."/>
            <person name="Chen C."/>
            <person name="Yanf M."/>
            <person name="Daum C."/>
            <person name="Ng V."/>
            <person name="Clum A."/>
            <person name="Steindorff A."/>
            <person name="Ohm R."/>
            <person name="Martin F."/>
            <person name="Silar P."/>
            <person name="Natvig D."/>
            <person name="Lalanne C."/>
            <person name="Gautier V."/>
            <person name="Ament-velasquez S.L."/>
            <person name="Kruys A."/>
            <person name="Hutchinson M.I."/>
            <person name="Powell A.J."/>
            <person name="Barry K."/>
            <person name="Miller A.N."/>
            <person name="Grigoriev I.V."/>
            <person name="Debuchy R."/>
            <person name="Gladieux P."/>
            <person name="Thoren M.H."/>
            <person name="Johannesson H."/>
        </authorList>
    </citation>
    <scope>NUCLEOTIDE SEQUENCE</scope>
    <source>
        <strain evidence="4">CBS 232.78</strain>
    </source>
</reference>
<accession>A0AAE0TVL2</accession>
<dbReference type="PANTHER" id="PTHR45348">
    <property type="entry name" value="HYPOTHETICAL OXIDOREDUCTASE (EUROFUNG)"/>
    <property type="match status" value="1"/>
</dbReference>
<keyword evidence="2" id="KW-0560">Oxidoreductase</keyword>
<dbReference type="InterPro" id="IPR013149">
    <property type="entry name" value="ADH-like_C"/>
</dbReference>
<dbReference type="PANTHER" id="PTHR45348:SF2">
    <property type="entry name" value="ZINC-TYPE ALCOHOL DEHYDROGENASE-LIKE PROTEIN C2E1P3.01"/>
    <property type="match status" value="1"/>
</dbReference>
<feature type="domain" description="Enoyl reductase (ER)" evidence="3">
    <location>
        <begin position="18"/>
        <end position="362"/>
    </location>
</feature>
<dbReference type="SUPFAM" id="SSF51735">
    <property type="entry name" value="NAD(P)-binding Rossmann-fold domains"/>
    <property type="match status" value="1"/>
</dbReference>
<dbReference type="Gene3D" id="3.90.180.10">
    <property type="entry name" value="Medium-chain alcohol dehydrogenases, catalytic domain"/>
    <property type="match status" value="1"/>
</dbReference>
<dbReference type="Proteomes" id="UP001285441">
    <property type="component" value="Unassembled WGS sequence"/>
</dbReference>